<accession>A0A163EAJ1</accession>
<evidence type="ECO:0000313" key="2">
    <source>
        <dbReference type="Proteomes" id="UP000076837"/>
    </source>
</evidence>
<dbReference type="Proteomes" id="UP000076837">
    <property type="component" value="Unassembled WGS sequence"/>
</dbReference>
<gene>
    <name evidence="1" type="ORF">ST47_g5274</name>
</gene>
<proteinExistence type="predicted"/>
<keyword evidence="2" id="KW-1185">Reference proteome</keyword>
<name>A0A163EAJ1_DIDRA</name>
<organism evidence="1 2">
    <name type="scientific">Didymella rabiei</name>
    <name type="common">Chickpea ascochyta blight fungus</name>
    <name type="synonym">Mycosphaerella rabiei</name>
    <dbReference type="NCBI Taxonomy" id="5454"/>
    <lineage>
        <taxon>Eukaryota</taxon>
        <taxon>Fungi</taxon>
        <taxon>Dikarya</taxon>
        <taxon>Ascomycota</taxon>
        <taxon>Pezizomycotina</taxon>
        <taxon>Dothideomycetes</taxon>
        <taxon>Pleosporomycetidae</taxon>
        <taxon>Pleosporales</taxon>
        <taxon>Pleosporineae</taxon>
        <taxon>Didymellaceae</taxon>
        <taxon>Ascochyta</taxon>
    </lineage>
</organism>
<reference evidence="1 2" key="1">
    <citation type="journal article" date="2016" name="Sci. Rep.">
        <title>Draft genome sequencing and secretome analysis of fungal phytopathogen Ascochyta rabiei provides insight into the necrotrophic effector repertoire.</title>
        <authorList>
            <person name="Verma S."/>
            <person name="Gazara R.K."/>
            <person name="Nizam S."/>
            <person name="Parween S."/>
            <person name="Chattopadhyay D."/>
            <person name="Verma P.K."/>
        </authorList>
    </citation>
    <scope>NUCLEOTIDE SEQUENCE [LARGE SCALE GENOMIC DNA]</scope>
    <source>
        <strain evidence="1 2">ArDII</strain>
    </source>
</reference>
<comment type="caution">
    <text evidence="1">The sequence shown here is derived from an EMBL/GenBank/DDBJ whole genome shotgun (WGS) entry which is preliminary data.</text>
</comment>
<protein>
    <submittedName>
        <fullName evidence="1">Uncharacterized protein</fullName>
    </submittedName>
</protein>
<sequence>MPQLVISAAVSPFGPQISRLPDELIFQIFKQVAVSMFPPKSRFNTVITPKNFAILNQHYAINRIRNVSTGFAVFFMQAFYENYTFSFKHCQLYNYWSLYLTSLPAPLPRRHFRHHLRSMHIEIVMENYFFTAQEIFVLPTTTSHYRTRCKITSAEQLLKHSPAARQLHGLTDSWIGFSNLTVLNLHIRSDFRYYPIDDEFLAALEDANLVVTAGKVELVVTDDDGNIKPEHLEVKKRIVVEGGR</sequence>
<dbReference type="AlphaFoldDB" id="A0A163EAJ1"/>
<dbReference type="EMBL" id="JYNV01000192">
    <property type="protein sequence ID" value="KZM23602.1"/>
    <property type="molecule type" value="Genomic_DNA"/>
</dbReference>
<evidence type="ECO:0000313" key="1">
    <source>
        <dbReference type="EMBL" id="KZM23602.1"/>
    </source>
</evidence>